<name>A0ABU0AJX5_9BACI</name>
<gene>
    <name evidence="1" type="ORF">J2S17_002593</name>
</gene>
<sequence length="84" mass="9117">MTVVDNGQSVSLVDAMVDVVIKAGTRRIIKRANITDLTRGICEVTLSADDLSSDGLFVVQGIVKYSNGNEFASDTRRFIVGKRI</sequence>
<proteinExistence type="predicted"/>
<keyword evidence="2" id="KW-1185">Reference proteome</keyword>
<accession>A0ABU0AJX5</accession>
<reference evidence="1 2" key="1">
    <citation type="submission" date="2023-07" db="EMBL/GenBank/DDBJ databases">
        <title>Genomic Encyclopedia of Type Strains, Phase IV (KMG-IV): sequencing the most valuable type-strain genomes for metagenomic binning, comparative biology and taxonomic classification.</title>
        <authorList>
            <person name="Goeker M."/>
        </authorList>
    </citation>
    <scope>NUCLEOTIDE SEQUENCE [LARGE SCALE GENOMIC DNA]</scope>
    <source>
        <strain evidence="1 2">DSM 23494</strain>
    </source>
</reference>
<dbReference type="EMBL" id="JAUSUB010000010">
    <property type="protein sequence ID" value="MDQ0270708.1"/>
    <property type="molecule type" value="Genomic_DNA"/>
</dbReference>
<evidence type="ECO:0000313" key="1">
    <source>
        <dbReference type="EMBL" id="MDQ0270708.1"/>
    </source>
</evidence>
<evidence type="ECO:0000313" key="2">
    <source>
        <dbReference type="Proteomes" id="UP001238088"/>
    </source>
</evidence>
<dbReference type="Proteomes" id="UP001238088">
    <property type="component" value="Unassembled WGS sequence"/>
</dbReference>
<organism evidence="1 2">
    <name type="scientific">Cytobacillus purgationiresistens</name>
    <dbReference type="NCBI Taxonomy" id="863449"/>
    <lineage>
        <taxon>Bacteria</taxon>
        <taxon>Bacillati</taxon>
        <taxon>Bacillota</taxon>
        <taxon>Bacilli</taxon>
        <taxon>Bacillales</taxon>
        <taxon>Bacillaceae</taxon>
        <taxon>Cytobacillus</taxon>
    </lineage>
</organism>
<comment type="caution">
    <text evidence="1">The sequence shown here is derived from an EMBL/GenBank/DDBJ whole genome shotgun (WGS) entry which is preliminary data.</text>
</comment>
<protein>
    <submittedName>
        <fullName evidence="1">Uncharacterized protein</fullName>
    </submittedName>
</protein>